<dbReference type="Proteomes" id="UP000653472">
    <property type="component" value="Unassembled WGS sequence"/>
</dbReference>
<evidence type="ECO:0000256" key="4">
    <source>
        <dbReference type="SAM" id="SignalP"/>
    </source>
</evidence>
<dbReference type="AlphaFoldDB" id="A0A969WBW7"/>
<dbReference type="SUPFAM" id="SSF52266">
    <property type="entry name" value="SGNH hydrolase"/>
    <property type="match status" value="1"/>
</dbReference>
<keyword evidence="8" id="KW-1185">Reference proteome</keyword>
<dbReference type="Gene3D" id="2.60.120.430">
    <property type="entry name" value="Galactose-binding lectin"/>
    <property type="match status" value="1"/>
</dbReference>
<evidence type="ECO:0000259" key="5">
    <source>
        <dbReference type="Pfam" id="PF13472"/>
    </source>
</evidence>
<dbReference type="InterPro" id="IPR036514">
    <property type="entry name" value="SGNH_hydro_sf"/>
</dbReference>
<keyword evidence="4" id="KW-0732">Signal</keyword>
<evidence type="ECO:0000256" key="2">
    <source>
        <dbReference type="ARBA" id="ARBA00022801"/>
    </source>
</evidence>
<comment type="caution">
    <text evidence="7">The sequence shown here is derived from an EMBL/GenBank/DDBJ whole genome shotgun (WGS) entry which is preliminary data.</text>
</comment>
<feature type="domain" description="Beta-agarase/YXIM esterase-like galactose-binding" evidence="6">
    <location>
        <begin position="28"/>
        <end position="118"/>
    </location>
</feature>
<feature type="region of interest" description="Disordered" evidence="3">
    <location>
        <begin position="410"/>
        <end position="439"/>
    </location>
</feature>
<dbReference type="Pfam" id="PF21254">
    <property type="entry name" value="AGA-YXIM_GBD"/>
    <property type="match status" value="1"/>
</dbReference>
<dbReference type="CDD" id="cd01821">
    <property type="entry name" value="Rhamnogalacturan_acetylesterase_like"/>
    <property type="match status" value="1"/>
</dbReference>
<evidence type="ECO:0000256" key="3">
    <source>
        <dbReference type="SAM" id="MobiDB-lite"/>
    </source>
</evidence>
<evidence type="ECO:0000256" key="1">
    <source>
        <dbReference type="ARBA" id="ARBA00008668"/>
    </source>
</evidence>
<accession>A0A969WBW7</accession>
<feature type="signal peptide" evidence="4">
    <location>
        <begin position="1"/>
        <end position="22"/>
    </location>
</feature>
<comment type="similarity">
    <text evidence="1">Belongs to the 'GDSL' lipolytic enzyme family.</text>
</comment>
<organism evidence="7 8">
    <name type="scientific">Solimonas marina</name>
    <dbReference type="NCBI Taxonomy" id="2714601"/>
    <lineage>
        <taxon>Bacteria</taxon>
        <taxon>Pseudomonadati</taxon>
        <taxon>Pseudomonadota</taxon>
        <taxon>Gammaproteobacteria</taxon>
        <taxon>Nevskiales</taxon>
        <taxon>Nevskiaceae</taxon>
        <taxon>Solimonas</taxon>
    </lineage>
</organism>
<dbReference type="PANTHER" id="PTHR43695:SF1">
    <property type="entry name" value="RHAMNOGALACTURONAN ACETYLESTERASE"/>
    <property type="match status" value="1"/>
</dbReference>
<gene>
    <name evidence="7" type="ORF">G7Y82_17455</name>
</gene>
<dbReference type="EMBL" id="JAAVXB010000011">
    <property type="protein sequence ID" value="NKF24102.1"/>
    <property type="molecule type" value="Genomic_DNA"/>
</dbReference>
<name>A0A969WBW7_9GAMM</name>
<feature type="domain" description="SGNH hydrolase-type esterase" evidence="5">
    <location>
        <begin position="203"/>
        <end position="359"/>
    </location>
</feature>
<dbReference type="InterPro" id="IPR049033">
    <property type="entry name" value="AGA-YXIM_GBD"/>
</dbReference>
<dbReference type="InterPro" id="IPR037459">
    <property type="entry name" value="RhgT-like"/>
</dbReference>
<dbReference type="InterPro" id="IPR008979">
    <property type="entry name" value="Galactose-bd-like_sf"/>
</dbReference>
<dbReference type="Gene3D" id="3.40.50.1110">
    <property type="entry name" value="SGNH hydrolase"/>
    <property type="match status" value="1"/>
</dbReference>
<protein>
    <submittedName>
        <fullName evidence="7">Rhamnogalacturonan acetylesterase</fullName>
    </submittedName>
</protein>
<sequence>MTMMLRAWLATILLLGATTARAQTAVQWKFDFGDGPAAPGYTAVGAATFYDASRGYGFEPGATAHLEHRGGSALDGDFVTAARPFLFSASVPEGNYRVTVTLGDPQGTSETTVKAESRRLMLEAVTTSRGARVTRSFIVNVRRRALTPPPANAPGGSAVRTNDREVGSYTWDDKLTLEFSGPAPKLAALTIEPVEVPTVYLAGDSTVTDHRWEPTASWGQMLPRFFAPQVAIANHAESGETLKSFLSELRLAKILETLHAGDYLFIQFAHNDQKKQWPQTYVDAATTYRAYLRVYIEEAKRRGAIPVLVTSPQRRNFDARGHIVNTLEGYPDAARAVAREEGIALIDLTAMSTTLYEALGPERAPLAFAEHGADHTHNDNYGAYELARCIVEGIRRAKLPLAQFIADDAGHFDPAQPDDPGAFDVPASLAHSDIKPRGN</sequence>
<proteinExistence type="inferred from homology"/>
<dbReference type="GO" id="GO:0016788">
    <property type="term" value="F:hydrolase activity, acting on ester bonds"/>
    <property type="evidence" value="ECO:0007669"/>
    <property type="project" value="UniProtKB-ARBA"/>
</dbReference>
<dbReference type="InterPro" id="IPR013830">
    <property type="entry name" value="SGNH_hydro"/>
</dbReference>
<dbReference type="Pfam" id="PF13472">
    <property type="entry name" value="Lipase_GDSL_2"/>
    <property type="match status" value="1"/>
</dbReference>
<evidence type="ECO:0000259" key="6">
    <source>
        <dbReference type="Pfam" id="PF21254"/>
    </source>
</evidence>
<dbReference type="PANTHER" id="PTHR43695">
    <property type="entry name" value="PUTATIVE (AFU_ORTHOLOGUE AFUA_2G17250)-RELATED"/>
    <property type="match status" value="1"/>
</dbReference>
<evidence type="ECO:0000313" key="8">
    <source>
        <dbReference type="Proteomes" id="UP000653472"/>
    </source>
</evidence>
<reference evidence="7" key="1">
    <citation type="submission" date="2020-03" db="EMBL/GenBank/DDBJ databases">
        <title>Solimonas marina sp. nov., isolated from deep seawater of the Pacific Ocean.</title>
        <authorList>
            <person name="Liu X."/>
            <person name="Lai Q."/>
            <person name="Sun F."/>
            <person name="Gai Y."/>
            <person name="Li G."/>
            <person name="Shao Z."/>
        </authorList>
    </citation>
    <scope>NUCLEOTIDE SEQUENCE</scope>
    <source>
        <strain evidence="7">C16B3</strain>
    </source>
</reference>
<feature type="chain" id="PRO_5037746004" evidence="4">
    <location>
        <begin position="23"/>
        <end position="439"/>
    </location>
</feature>
<evidence type="ECO:0000313" key="7">
    <source>
        <dbReference type="EMBL" id="NKF24102.1"/>
    </source>
</evidence>
<dbReference type="SUPFAM" id="SSF49785">
    <property type="entry name" value="Galactose-binding domain-like"/>
    <property type="match status" value="1"/>
</dbReference>
<keyword evidence="2" id="KW-0378">Hydrolase</keyword>